<name>A0A0S7WPT5_UNCT6</name>
<dbReference type="GO" id="GO:0031992">
    <property type="term" value="F:energy transducer activity"/>
    <property type="evidence" value="ECO:0007669"/>
    <property type="project" value="TreeGrafter"/>
</dbReference>
<dbReference type="InterPro" id="IPR006260">
    <property type="entry name" value="TonB/TolA_C"/>
</dbReference>
<keyword evidence="8" id="KW-1133">Transmembrane helix</keyword>
<protein>
    <recommendedName>
        <fullName evidence="10">TonB C-terminal domain-containing protein</fullName>
    </recommendedName>
</protein>
<dbReference type="EMBL" id="LIZS01000089">
    <property type="protein sequence ID" value="KPJ51913.1"/>
    <property type="molecule type" value="Genomic_DNA"/>
</dbReference>
<proteinExistence type="inferred from homology"/>
<evidence type="ECO:0000256" key="8">
    <source>
        <dbReference type="ARBA" id="ARBA00022989"/>
    </source>
</evidence>
<evidence type="ECO:0000256" key="9">
    <source>
        <dbReference type="ARBA" id="ARBA00023136"/>
    </source>
</evidence>
<gene>
    <name evidence="11" type="ORF">AMJ39_09060</name>
</gene>
<keyword evidence="9" id="KW-0472">Membrane</keyword>
<evidence type="ECO:0000256" key="7">
    <source>
        <dbReference type="ARBA" id="ARBA00022927"/>
    </source>
</evidence>
<comment type="caution">
    <text evidence="11">The sequence shown here is derived from an EMBL/GenBank/DDBJ whole genome shotgun (WGS) entry which is preliminary data.</text>
</comment>
<dbReference type="GO" id="GO:0098797">
    <property type="term" value="C:plasma membrane protein complex"/>
    <property type="evidence" value="ECO:0007669"/>
    <property type="project" value="TreeGrafter"/>
</dbReference>
<dbReference type="Pfam" id="PF03544">
    <property type="entry name" value="TonB_C"/>
    <property type="match status" value="1"/>
</dbReference>
<dbReference type="STRING" id="1703770.AMJ39_09060"/>
<dbReference type="NCBIfam" id="TIGR01352">
    <property type="entry name" value="tonB_Cterm"/>
    <property type="match status" value="1"/>
</dbReference>
<keyword evidence="7" id="KW-0653">Protein transport</keyword>
<organism evidence="11 12">
    <name type="scientific">candidate division TA06 bacterium DG_24</name>
    <dbReference type="NCBI Taxonomy" id="1703770"/>
    <lineage>
        <taxon>Bacteria</taxon>
        <taxon>Bacteria division TA06</taxon>
    </lineage>
</organism>
<evidence type="ECO:0000256" key="3">
    <source>
        <dbReference type="ARBA" id="ARBA00022448"/>
    </source>
</evidence>
<dbReference type="Proteomes" id="UP000052008">
    <property type="component" value="Unassembled WGS sequence"/>
</dbReference>
<dbReference type="PANTHER" id="PTHR33446:SF2">
    <property type="entry name" value="PROTEIN TONB"/>
    <property type="match status" value="1"/>
</dbReference>
<dbReference type="GO" id="GO:0055085">
    <property type="term" value="P:transmembrane transport"/>
    <property type="evidence" value="ECO:0007669"/>
    <property type="project" value="InterPro"/>
</dbReference>
<evidence type="ECO:0000256" key="4">
    <source>
        <dbReference type="ARBA" id="ARBA00022475"/>
    </source>
</evidence>
<dbReference type="InterPro" id="IPR037682">
    <property type="entry name" value="TonB_C"/>
</dbReference>
<dbReference type="InterPro" id="IPR051045">
    <property type="entry name" value="TonB-dependent_transducer"/>
</dbReference>
<dbReference type="SUPFAM" id="SSF74653">
    <property type="entry name" value="TolA/TonB C-terminal domain"/>
    <property type="match status" value="1"/>
</dbReference>
<feature type="domain" description="TonB C-terminal" evidence="10">
    <location>
        <begin position="98"/>
        <end position="187"/>
    </location>
</feature>
<evidence type="ECO:0000313" key="12">
    <source>
        <dbReference type="Proteomes" id="UP000052008"/>
    </source>
</evidence>
<keyword evidence="3" id="KW-0813">Transport</keyword>
<evidence type="ECO:0000256" key="1">
    <source>
        <dbReference type="ARBA" id="ARBA00004383"/>
    </source>
</evidence>
<dbReference type="GO" id="GO:0015031">
    <property type="term" value="P:protein transport"/>
    <property type="evidence" value="ECO:0007669"/>
    <property type="project" value="UniProtKB-KW"/>
</dbReference>
<keyword evidence="6" id="KW-0812">Transmembrane</keyword>
<dbReference type="PANTHER" id="PTHR33446">
    <property type="entry name" value="PROTEIN TONB-RELATED"/>
    <property type="match status" value="1"/>
</dbReference>
<dbReference type="Gene3D" id="3.30.1150.10">
    <property type="match status" value="1"/>
</dbReference>
<evidence type="ECO:0000256" key="5">
    <source>
        <dbReference type="ARBA" id="ARBA00022519"/>
    </source>
</evidence>
<keyword evidence="5" id="KW-0997">Cell inner membrane</keyword>
<accession>A0A0S7WPT5</accession>
<comment type="subcellular location">
    <subcellularLocation>
        <location evidence="1">Cell inner membrane</location>
        <topology evidence="1">Single-pass membrane protein</topology>
        <orientation evidence="1">Periplasmic side</orientation>
    </subcellularLocation>
</comment>
<keyword evidence="4" id="KW-1003">Cell membrane</keyword>
<comment type="similarity">
    <text evidence="2">Belongs to the TonB family.</text>
</comment>
<evidence type="ECO:0000259" key="10">
    <source>
        <dbReference type="PROSITE" id="PS52015"/>
    </source>
</evidence>
<dbReference type="PROSITE" id="PS52015">
    <property type="entry name" value="TONB_CTD"/>
    <property type="match status" value="1"/>
</dbReference>
<dbReference type="PATRIC" id="fig|1703770.3.peg.1126"/>
<dbReference type="AlphaFoldDB" id="A0A0S7WPT5"/>
<sequence>MAVNRRVRGFDGRDPNLYRQLDRCWIPRGERVTLEIASLGMIPEEQIEAAPRPTPILTPPPPLPRAEEIVEVAEPAVLESDTAQTSTQTGTSPPFHEPVVVDPRILTLAPAVYPTSAKPMRAQGVVEVEVLVGPDGQPRRTRIASSFGHPACERAAMEAAMASRFTPGTRDGVPREMWVRIPYNFRP</sequence>
<evidence type="ECO:0000313" key="11">
    <source>
        <dbReference type="EMBL" id="KPJ51913.1"/>
    </source>
</evidence>
<evidence type="ECO:0000256" key="2">
    <source>
        <dbReference type="ARBA" id="ARBA00006555"/>
    </source>
</evidence>
<evidence type="ECO:0000256" key="6">
    <source>
        <dbReference type="ARBA" id="ARBA00022692"/>
    </source>
</evidence>
<reference evidence="11 12" key="1">
    <citation type="journal article" date="2015" name="Microbiome">
        <title>Genomic resolution of linkages in carbon, nitrogen, and sulfur cycling among widespread estuary sediment bacteria.</title>
        <authorList>
            <person name="Baker B.J."/>
            <person name="Lazar C.S."/>
            <person name="Teske A.P."/>
            <person name="Dick G.J."/>
        </authorList>
    </citation>
    <scope>NUCLEOTIDE SEQUENCE [LARGE SCALE GENOMIC DNA]</scope>
    <source>
        <strain evidence="11">DG_24</strain>
    </source>
</reference>